<feature type="region of interest" description="Disordered" evidence="1">
    <location>
        <begin position="1"/>
        <end position="26"/>
    </location>
</feature>
<evidence type="ECO:0000313" key="3">
    <source>
        <dbReference type="Proteomes" id="UP000729402"/>
    </source>
</evidence>
<name>A0A8J5WPW5_ZIZPA</name>
<dbReference type="OrthoDB" id="1840418at2759"/>
<proteinExistence type="predicted"/>
<evidence type="ECO:0000256" key="1">
    <source>
        <dbReference type="SAM" id="MobiDB-lite"/>
    </source>
</evidence>
<comment type="caution">
    <text evidence="2">The sequence shown here is derived from an EMBL/GenBank/DDBJ whole genome shotgun (WGS) entry which is preliminary data.</text>
</comment>
<protein>
    <submittedName>
        <fullName evidence="2">Uncharacterized protein</fullName>
    </submittedName>
</protein>
<dbReference type="EMBL" id="JAAALK010000080">
    <property type="protein sequence ID" value="KAG8094096.1"/>
    <property type="molecule type" value="Genomic_DNA"/>
</dbReference>
<organism evidence="2 3">
    <name type="scientific">Zizania palustris</name>
    <name type="common">Northern wild rice</name>
    <dbReference type="NCBI Taxonomy" id="103762"/>
    <lineage>
        <taxon>Eukaryota</taxon>
        <taxon>Viridiplantae</taxon>
        <taxon>Streptophyta</taxon>
        <taxon>Embryophyta</taxon>
        <taxon>Tracheophyta</taxon>
        <taxon>Spermatophyta</taxon>
        <taxon>Magnoliopsida</taxon>
        <taxon>Liliopsida</taxon>
        <taxon>Poales</taxon>
        <taxon>Poaceae</taxon>
        <taxon>BOP clade</taxon>
        <taxon>Oryzoideae</taxon>
        <taxon>Oryzeae</taxon>
        <taxon>Zizaniinae</taxon>
        <taxon>Zizania</taxon>
    </lineage>
</organism>
<keyword evidence="3" id="KW-1185">Reference proteome</keyword>
<sequence length="97" mass="10633">MHRKLTKLLEQEEQEPRTGADTAPGIKKGIHPQFSMAAKYIAAGIVGSFAISYACDHLISDKKIFGGTTPNTVSNKEWISSPKIVIEEAHMLKLVPD</sequence>
<feature type="compositionally biased region" description="Basic and acidic residues" evidence="1">
    <location>
        <begin position="7"/>
        <end position="18"/>
    </location>
</feature>
<accession>A0A8J5WPW5</accession>
<evidence type="ECO:0000313" key="2">
    <source>
        <dbReference type="EMBL" id="KAG8094096.1"/>
    </source>
</evidence>
<dbReference type="PANTHER" id="PTHR34267">
    <property type="entry name" value="OS11G0161033 PROTEIN"/>
    <property type="match status" value="1"/>
</dbReference>
<dbReference type="PANTHER" id="PTHR34267:SF17">
    <property type="entry name" value="OS06G0114500 PROTEIN"/>
    <property type="match status" value="1"/>
</dbReference>
<reference evidence="2" key="1">
    <citation type="journal article" date="2021" name="bioRxiv">
        <title>Whole Genome Assembly and Annotation of Northern Wild Rice, Zizania palustris L., Supports a Whole Genome Duplication in the Zizania Genus.</title>
        <authorList>
            <person name="Haas M."/>
            <person name="Kono T."/>
            <person name="Macchietto M."/>
            <person name="Millas R."/>
            <person name="McGilp L."/>
            <person name="Shao M."/>
            <person name="Duquette J."/>
            <person name="Hirsch C.N."/>
            <person name="Kimball J."/>
        </authorList>
    </citation>
    <scope>NUCLEOTIDE SEQUENCE</scope>
    <source>
        <tissue evidence="2">Fresh leaf tissue</tissue>
    </source>
</reference>
<dbReference type="AlphaFoldDB" id="A0A8J5WPW5"/>
<dbReference type="InterPro" id="IPR009515">
    <property type="entry name" value="DUF1138"/>
</dbReference>
<dbReference type="Pfam" id="PF06592">
    <property type="entry name" value="DUF1138"/>
    <property type="match status" value="1"/>
</dbReference>
<gene>
    <name evidence="2" type="ORF">GUJ93_ZPchr0012g21603</name>
</gene>
<reference evidence="2" key="2">
    <citation type="submission" date="2021-02" db="EMBL/GenBank/DDBJ databases">
        <authorList>
            <person name="Kimball J.A."/>
            <person name="Haas M.W."/>
            <person name="Macchietto M."/>
            <person name="Kono T."/>
            <person name="Duquette J."/>
            <person name="Shao M."/>
        </authorList>
    </citation>
    <scope>NUCLEOTIDE SEQUENCE</scope>
    <source>
        <tissue evidence="2">Fresh leaf tissue</tissue>
    </source>
</reference>
<dbReference type="Proteomes" id="UP000729402">
    <property type="component" value="Unassembled WGS sequence"/>
</dbReference>